<evidence type="ECO:0000313" key="3">
    <source>
        <dbReference type="Proteomes" id="UP000053411"/>
    </source>
</evidence>
<proteinExistence type="predicted"/>
<dbReference type="GeneID" id="27717477"/>
<dbReference type="VEuPathDB" id="FungiDB:Z520_11731"/>
<keyword evidence="3" id="KW-1185">Reference proteome</keyword>
<evidence type="ECO:0000313" key="2">
    <source>
        <dbReference type="EMBL" id="KIX92555.1"/>
    </source>
</evidence>
<feature type="region of interest" description="Disordered" evidence="1">
    <location>
        <begin position="1"/>
        <end position="77"/>
    </location>
</feature>
<sequence length="207" mass="23005">MANVQGITKDKPPATSPSDTKTPDALSLSTEAKMEVNDVFFRIERNSKGGTRRRAATAHGPPDSMENGRFHKNPQGSVGGQSMVVGPALDQDRAVQIARTTFPESPPWTPPETTQSELGVSQAGVRRRLLSHRVPYKVPPTARDLQARPELSYKIEIADSRSYTTNPNQYYRLTATYAQFDKKLVVSSRPKRLQKRYLPLNSGSLRL</sequence>
<dbReference type="Proteomes" id="UP000053411">
    <property type="component" value="Unassembled WGS sequence"/>
</dbReference>
<accession>A0A0D2GSV4</accession>
<dbReference type="RefSeq" id="XP_016626678.1">
    <property type="nucleotide sequence ID" value="XM_016782219.1"/>
</dbReference>
<dbReference type="AlphaFoldDB" id="A0A0D2GSV4"/>
<gene>
    <name evidence="2" type="ORF">Z520_11731</name>
</gene>
<name>A0A0D2GSV4_9EURO</name>
<evidence type="ECO:0000256" key="1">
    <source>
        <dbReference type="SAM" id="MobiDB-lite"/>
    </source>
</evidence>
<protein>
    <submittedName>
        <fullName evidence="2">Uncharacterized protein</fullName>
    </submittedName>
</protein>
<feature type="compositionally biased region" description="Basic and acidic residues" evidence="1">
    <location>
        <begin position="32"/>
        <end position="47"/>
    </location>
</feature>
<dbReference type="EMBL" id="KN848103">
    <property type="protein sequence ID" value="KIX92555.1"/>
    <property type="molecule type" value="Genomic_DNA"/>
</dbReference>
<reference evidence="2 3" key="1">
    <citation type="submission" date="2015-01" db="EMBL/GenBank/DDBJ databases">
        <title>The Genome Sequence of Fonsecaea multimorphosa CBS 102226.</title>
        <authorList>
            <consortium name="The Broad Institute Genomics Platform"/>
            <person name="Cuomo C."/>
            <person name="de Hoog S."/>
            <person name="Gorbushina A."/>
            <person name="Stielow B."/>
            <person name="Teixiera M."/>
            <person name="Abouelleil A."/>
            <person name="Chapman S.B."/>
            <person name="Priest M."/>
            <person name="Young S.K."/>
            <person name="Wortman J."/>
            <person name="Nusbaum C."/>
            <person name="Birren B."/>
        </authorList>
    </citation>
    <scope>NUCLEOTIDE SEQUENCE [LARGE SCALE GENOMIC DNA]</scope>
    <source>
        <strain evidence="2 3">CBS 102226</strain>
    </source>
</reference>
<organism evidence="2 3">
    <name type="scientific">Fonsecaea multimorphosa CBS 102226</name>
    <dbReference type="NCBI Taxonomy" id="1442371"/>
    <lineage>
        <taxon>Eukaryota</taxon>
        <taxon>Fungi</taxon>
        <taxon>Dikarya</taxon>
        <taxon>Ascomycota</taxon>
        <taxon>Pezizomycotina</taxon>
        <taxon>Eurotiomycetes</taxon>
        <taxon>Chaetothyriomycetidae</taxon>
        <taxon>Chaetothyriales</taxon>
        <taxon>Herpotrichiellaceae</taxon>
        <taxon>Fonsecaea</taxon>
    </lineage>
</organism>